<sequence length="485" mass="53883">MELTSKSHALGIDAGPHDVKHTGPVAYLRRRTAYDWIFAALILGGDAYVLSHYGQNMNYYVQLIFLGATTSLMFLGWGWTAIKNLAITVAALSLLGIWLYNGPAGTPVLARGEQNFFLKYFLSSQTAIMWMAVLFFLSTATYWVGMFTGPAQVTAGGALAGGGTMGMSGGGEMIRDARGWQSNFAQYFASRLAWVGVTMALVGTMMRWYEGYLIGPDVGHIPLSNLYEVFVLFSWLTTALYLYFEHKYKTRSMGAFAMLVVSAAVGFLLWFSMVQNAFEIQPLIPALQSWWMKIHVPANFIGYGTFAIAAMVGFAYLVKSHAQETSLWKLGPLWVIGFVMFFEPLIFRQGGISEYWGVFAGISALAVGGILYSRQRIASHLPSLEVMDDVMYKSIAIGFTFFTIATILGAMWAAEAWGGYWSWDPKETWALIVWLNYAAWLHMRLMKGLRGQVAAWWALTGLLVTTFAFLGVNMFLSGLHSYGKL</sequence>
<evidence type="ECO:0000256" key="2">
    <source>
        <dbReference type="ARBA" id="ARBA00022692"/>
    </source>
</evidence>
<evidence type="ECO:0000256" key="1">
    <source>
        <dbReference type="ARBA" id="ARBA00004141"/>
    </source>
</evidence>
<dbReference type="InterPro" id="IPR002541">
    <property type="entry name" value="Cyt_c_assembly"/>
</dbReference>
<evidence type="ECO:0000313" key="8">
    <source>
        <dbReference type="EMBL" id="OIQ90544.1"/>
    </source>
</evidence>
<dbReference type="GO" id="GO:0005886">
    <property type="term" value="C:plasma membrane"/>
    <property type="evidence" value="ECO:0007669"/>
    <property type="project" value="TreeGrafter"/>
</dbReference>
<evidence type="ECO:0000256" key="3">
    <source>
        <dbReference type="ARBA" id="ARBA00022748"/>
    </source>
</evidence>
<organism evidence="8">
    <name type="scientific">mine drainage metagenome</name>
    <dbReference type="NCBI Taxonomy" id="410659"/>
    <lineage>
        <taxon>unclassified sequences</taxon>
        <taxon>metagenomes</taxon>
        <taxon>ecological metagenomes</taxon>
    </lineage>
</organism>
<keyword evidence="5 6" id="KW-0472">Membrane</keyword>
<reference evidence="8" key="1">
    <citation type="submission" date="2016-10" db="EMBL/GenBank/DDBJ databases">
        <title>Sequence of Gallionella enrichment culture.</title>
        <authorList>
            <person name="Poehlein A."/>
            <person name="Muehling M."/>
            <person name="Daniel R."/>
        </authorList>
    </citation>
    <scope>NUCLEOTIDE SEQUENCE</scope>
</reference>
<dbReference type="NCBIfam" id="TIGR03144">
    <property type="entry name" value="cytochr_II_ccsB"/>
    <property type="match status" value="1"/>
</dbReference>
<dbReference type="GO" id="GO:0017004">
    <property type="term" value="P:cytochrome complex assembly"/>
    <property type="evidence" value="ECO:0007669"/>
    <property type="project" value="UniProtKB-KW"/>
</dbReference>
<accession>A0A1J5R3I7</accession>
<feature type="transmembrane region" description="Helical" evidence="6">
    <location>
        <begin position="84"/>
        <end position="100"/>
    </location>
</feature>
<feature type="domain" description="Cytochrome c assembly protein" evidence="7">
    <location>
        <begin position="223"/>
        <end position="480"/>
    </location>
</feature>
<feature type="transmembrane region" description="Helical" evidence="6">
    <location>
        <begin position="226"/>
        <end position="244"/>
    </location>
</feature>
<evidence type="ECO:0000256" key="6">
    <source>
        <dbReference type="SAM" id="Phobius"/>
    </source>
</evidence>
<comment type="subcellular location">
    <subcellularLocation>
        <location evidence="1">Membrane</location>
        <topology evidence="1">Multi-pass membrane protein</topology>
    </subcellularLocation>
</comment>
<comment type="caution">
    <text evidence="8">The sequence shown here is derived from an EMBL/GenBank/DDBJ whole genome shotgun (WGS) entry which is preliminary data.</text>
</comment>
<feature type="transmembrane region" description="Helical" evidence="6">
    <location>
        <begin position="188"/>
        <end position="206"/>
    </location>
</feature>
<keyword evidence="2 6" id="KW-0812">Transmembrane</keyword>
<dbReference type="Pfam" id="PF01578">
    <property type="entry name" value="Cytochrom_C_asm"/>
    <property type="match status" value="1"/>
</dbReference>
<name>A0A1J5R3I7_9ZZZZ</name>
<dbReference type="InterPro" id="IPR017562">
    <property type="entry name" value="Cyt_c_biogenesis_CcsA"/>
</dbReference>
<keyword evidence="4 6" id="KW-1133">Transmembrane helix</keyword>
<feature type="transmembrane region" description="Helical" evidence="6">
    <location>
        <begin position="120"/>
        <end position="144"/>
    </location>
</feature>
<feature type="transmembrane region" description="Helical" evidence="6">
    <location>
        <begin position="330"/>
        <end position="349"/>
    </location>
</feature>
<dbReference type="PANTHER" id="PTHR30071">
    <property type="entry name" value="HEME EXPORTER PROTEIN C"/>
    <property type="match status" value="1"/>
</dbReference>
<feature type="transmembrane region" description="Helical" evidence="6">
    <location>
        <begin position="33"/>
        <end position="53"/>
    </location>
</feature>
<dbReference type="AlphaFoldDB" id="A0A1J5R3I7"/>
<feature type="transmembrane region" description="Helical" evidence="6">
    <location>
        <begin position="455"/>
        <end position="476"/>
    </location>
</feature>
<evidence type="ECO:0000256" key="4">
    <source>
        <dbReference type="ARBA" id="ARBA00022989"/>
    </source>
</evidence>
<dbReference type="PANTHER" id="PTHR30071:SF1">
    <property type="entry name" value="CYTOCHROME B_B6 PROTEIN-RELATED"/>
    <property type="match status" value="1"/>
</dbReference>
<evidence type="ECO:0000256" key="5">
    <source>
        <dbReference type="ARBA" id="ARBA00023136"/>
    </source>
</evidence>
<evidence type="ECO:0000259" key="7">
    <source>
        <dbReference type="Pfam" id="PF01578"/>
    </source>
</evidence>
<dbReference type="GO" id="GO:0020037">
    <property type="term" value="F:heme binding"/>
    <property type="evidence" value="ECO:0007669"/>
    <property type="project" value="InterPro"/>
</dbReference>
<gene>
    <name evidence="8" type="primary">ccsA_3</name>
    <name evidence="8" type="ORF">GALL_275620</name>
</gene>
<feature type="transmembrane region" description="Helical" evidence="6">
    <location>
        <begin position="426"/>
        <end position="443"/>
    </location>
</feature>
<feature type="transmembrane region" description="Helical" evidence="6">
    <location>
        <begin position="256"/>
        <end position="278"/>
    </location>
</feature>
<feature type="transmembrane region" description="Helical" evidence="6">
    <location>
        <begin position="394"/>
        <end position="414"/>
    </location>
</feature>
<dbReference type="EMBL" id="MLJW01000288">
    <property type="protein sequence ID" value="OIQ90544.1"/>
    <property type="molecule type" value="Genomic_DNA"/>
</dbReference>
<feature type="transmembrane region" description="Helical" evidence="6">
    <location>
        <begin position="355"/>
        <end position="373"/>
    </location>
</feature>
<proteinExistence type="predicted"/>
<keyword evidence="3" id="KW-0201">Cytochrome c-type biogenesis</keyword>
<feature type="transmembrane region" description="Helical" evidence="6">
    <location>
        <begin position="298"/>
        <end position="318"/>
    </location>
</feature>
<feature type="transmembrane region" description="Helical" evidence="6">
    <location>
        <begin position="59"/>
        <end position="77"/>
    </location>
</feature>
<dbReference type="InterPro" id="IPR045062">
    <property type="entry name" value="Cyt_c_biogenesis_CcsA/CcmC"/>
</dbReference>
<protein>
    <submittedName>
        <fullName evidence="8">Cytochrome c biogenesis protein CcsA</fullName>
    </submittedName>
</protein>